<keyword evidence="1" id="KW-0808">Transferase</keyword>
<feature type="non-terminal residue" evidence="3">
    <location>
        <position position="193"/>
    </location>
</feature>
<keyword evidence="2" id="KW-0418">Kinase</keyword>
<gene>
    <name evidence="3" type="ORF">KI387_006706</name>
</gene>
<feature type="non-terminal residue" evidence="3">
    <location>
        <position position="1"/>
    </location>
</feature>
<dbReference type="SUPFAM" id="SSF53613">
    <property type="entry name" value="Ribokinase-like"/>
    <property type="match status" value="1"/>
</dbReference>
<dbReference type="Proteomes" id="UP000824469">
    <property type="component" value="Unassembled WGS sequence"/>
</dbReference>
<comment type="caution">
    <text evidence="3">The sequence shown here is derived from an EMBL/GenBank/DDBJ whole genome shotgun (WGS) entry which is preliminary data.</text>
</comment>
<dbReference type="AlphaFoldDB" id="A0AA38GQK3"/>
<organism evidence="3 4">
    <name type="scientific">Taxus chinensis</name>
    <name type="common">Chinese yew</name>
    <name type="synonym">Taxus wallichiana var. chinensis</name>
    <dbReference type="NCBI Taxonomy" id="29808"/>
    <lineage>
        <taxon>Eukaryota</taxon>
        <taxon>Viridiplantae</taxon>
        <taxon>Streptophyta</taxon>
        <taxon>Embryophyta</taxon>
        <taxon>Tracheophyta</taxon>
        <taxon>Spermatophyta</taxon>
        <taxon>Pinopsida</taxon>
        <taxon>Pinidae</taxon>
        <taxon>Conifers II</taxon>
        <taxon>Cupressales</taxon>
        <taxon>Taxaceae</taxon>
        <taxon>Taxus</taxon>
    </lineage>
</organism>
<evidence type="ECO:0000313" key="3">
    <source>
        <dbReference type="EMBL" id="KAH9326528.1"/>
    </source>
</evidence>
<evidence type="ECO:0000256" key="1">
    <source>
        <dbReference type="ARBA" id="ARBA00022679"/>
    </source>
</evidence>
<dbReference type="EMBL" id="JAHRHJ020000002">
    <property type="protein sequence ID" value="KAH9326528.1"/>
    <property type="molecule type" value="Genomic_DNA"/>
</dbReference>
<evidence type="ECO:0000313" key="4">
    <source>
        <dbReference type="Proteomes" id="UP000824469"/>
    </source>
</evidence>
<protein>
    <submittedName>
        <fullName evidence="3">Uncharacterized protein</fullName>
    </submittedName>
</protein>
<accession>A0AA38GQK3</accession>
<dbReference type="PANTHER" id="PTHR10584:SF166">
    <property type="entry name" value="RIBOKINASE"/>
    <property type="match status" value="1"/>
</dbReference>
<dbReference type="InterPro" id="IPR029056">
    <property type="entry name" value="Ribokinase-like"/>
</dbReference>
<keyword evidence="4" id="KW-1185">Reference proteome</keyword>
<dbReference type="GO" id="GO:0016301">
    <property type="term" value="F:kinase activity"/>
    <property type="evidence" value="ECO:0007669"/>
    <property type="project" value="UniProtKB-KW"/>
</dbReference>
<dbReference type="Gene3D" id="3.40.1190.20">
    <property type="match status" value="1"/>
</dbReference>
<evidence type="ECO:0000256" key="2">
    <source>
        <dbReference type="ARBA" id="ARBA00022777"/>
    </source>
</evidence>
<proteinExistence type="predicted"/>
<reference evidence="3 4" key="1">
    <citation type="journal article" date="2021" name="Nat. Plants">
        <title>The Taxus genome provides insights into paclitaxel biosynthesis.</title>
        <authorList>
            <person name="Xiong X."/>
            <person name="Gou J."/>
            <person name="Liao Q."/>
            <person name="Li Y."/>
            <person name="Zhou Q."/>
            <person name="Bi G."/>
            <person name="Li C."/>
            <person name="Du R."/>
            <person name="Wang X."/>
            <person name="Sun T."/>
            <person name="Guo L."/>
            <person name="Liang H."/>
            <person name="Lu P."/>
            <person name="Wu Y."/>
            <person name="Zhang Z."/>
            <person name="Ro D.K."/>
            <person name="Shang Y."/>
            <person name="Huang S."/>
            <person name="Yan J."/>
        </authorList>
    </citation>
    <scope>NUCLEOTIDE SEQUENCE [LARGE SCALE GENOMIC DNA]</scope>
    <source>
        <strain evidence="3">Ta-2019</strain>
    </source>
</reference>
<dbReference type="PANTHER" id="PTHR10584">
    <property type="entry name" value="SUGAR KINASE"/>
    <property type="match status" value="1"/>
</dbReference>
<name>A0AA38GQK3_TAXCH</name>
<sequence length="193" mass="21115">PYPSCIHPMQKNRCIDKSNSQYLYPYPKHIDNLGLSTVWCTTKRSVIRANSVMEFDATEVANLGTSLELVMSSKNPGPVRTGSILNQPVWFGPVPELVGKDAHGMLIRDCLASCGVRLDYLNTVSVSTGHAVVMLQPSGQNSIIIVGGANVSWPRLEDGMSRLSTNAQQQIRRAGVILLQREIPDSVNIEVAK</sequence>